<proteinExistence type="predicted"/>
<evidence type="ECO:0000256" key="1">
    <source>
        <dbReference type="SAM" id="Coils"/>
    </source>
</evidence>
<accession>A0A821Y717</accession>
<dbReference type="Proteomes" id="UP000663880">
    <property type="component" value="Unassembled WGS sequence"/>
</dbReference>
<evidence type="ECO:0000313" key="3">
    <source>
        <dbReference type="Proteomes" id="UP000663880"/>
    </source>
</evidence>
<dbReference type="OrthoDB" id="5783753at2759"/>
<keyword evidence="1" id="KW-0175">Coiled coil</keyword>
<comment type="caution">
    <text evidence="2">The sequence shown here is derived from an EMBL/GenBank/DDBJ whole genome shotgun (WGS) entry which is preliminary data.</text>
</comment>
<feature type="coiled-coil region" evidence="1">
    <location>
        <begin position="5"/>
        <end position="91"/>
    </location>
</feature>
<sequence>MDSTIEKIKLKEQEQEAKLKEKREYETSITLLQRSIRDTLTLIDKLHDEEKALNERIINLSSQKELEKIRNIAIKSEVDVLKKELEDLKADINYNISNVWKIRSSYCEAVKQTSDEYDVWALLIKPVCTEPIVRNNTPEKEIVSNDGRLHTAIERREKAIAERNRLLAEPDTGGEFVRIKNALRYLDEKVASLRN</sequence>
<gene>
    <name evidence="2" type="ORF">PMACD_LOCUS16021</name>
</gene>
<name>A0A821Y717_9NEOP</name>
<protein>
    <submittedName>
        <fullName evidence="2">Uncharacterized protein</fullName>
    </submittedName>
</protein>
<reference evidence="2" key="1">
    <citation type="submission" date="2021-02" db="EMBL/GenBank/DDBJ databases">
        <authorList>
            <person name="Steward A R."/>
        </authorList>
    </citation>
    <scope>NUCLEOTIDE SEQUENCE</scope>
</reference>
<evidence type="ECO:0000313" key="2">
    <source>
        <dbReference type="EMBL" id="CAF4954215.1"/>
    </source>
</evidence>
<organism evidence="2 3">
    <name type="scientific">Pieris macdunnoughi</name>
    <dbReference type="NCBI Taxonomy" id="345717"/>
    <lineage>
        <taxon>Eukaryota</taxon>
        <taxon>Metazoa</taxon>
        <taxon>Ecdysozoa</taxon>
        <taxon>Arthropoda</taxon>
        <taxon>Hexapoda</taxon>
        <taxon>Insecta</taxon>
        <taxon>Pterygota</taxon>
        <taxon>Neoptera</taxon>
        <taxon>Endopterygota</taxon>
        <taxon>Lepidoptera</taxon>
        <taxon>Glossata</taxon>
        <taxon>Ditrysia</taxon>
        <taxon>Papilionoidea</taxon>
        <taxon>Pieridae</taxon>
        <taxon>Pierinae</taxon>
        <taxon>Pieris</taxon>
    </lineage>
</organism>
<dbReference type="EMBL" id="CAJOBZ010000076">
    <property type="protein sequence ID" value="CAF4954215.1"/>
    <property type="molecule type" value="Genomic_DNA"/>
</dbReference>
<keyword evidence="3" id="KW-1185">Reference proteome</keyword>
<dbReference type="AlphaFoldDB" id="A0A821Y717"/>